<evidence type="ECO:0000259" key="6">
    <source>
        <dbReference type="Pfam" id="PF01179"/>
    </source>
</evidence>
<dbReference type="EMBL" id="DS028121">
    <property type="protein sequence ID" value="EEY66178.1"/>
    <property type="molecule type" value="Genomic_DNA"/>
</dbReference>
<dbReference type="Proteomes" id="UP000006643">
    <property type="component" value="Unassembled WGS sequence"/>
</dbReference>
<dbReference type="PANTHER" id="PTHR10638">
    <property type="entry name" value="COPPER AMINE OXIDASE"/>
    <property type="match status" value="1"/>
</dbReference>
<name>D0MYD0_PHYIT</name>
<feature type="domain" description="Copper amine oxidase catalytic" evidence="6">
    <location>
        <begin position="7"/>
        <end position="152"/>
    </location>
</feature>
<dbReference type="EC" id="1.4.3.-" evidence="5"/>
<evidence type="ECO:0000313" key="8">
    <source>
        <dbReference type="Proteomes" id="UP000006643"/>
    </source>
</evidence>
<dbReference type="GO" id="GO:0005507">
    <property type="term" value="F:copper ion binding"/>
    <property type="evidence" value="ECO:0007669"/>
    <property type="project" value="InterPro"/>
</dbReference>
<evidence type="ECO:0000313" key="7">
    <source>
        <dbReference type="EMBL" id="EEY66178.1"/>
    </source>
</evidence>
<accession>D0MYD0</accession>
<organism evidence="7 8">
    <name type="scientific">Phytophthora infestans (strain T30-4)</name>
    <name type="common">Potato late blight agent</name>
    <dbReference type="NCBI Taxonomy" id="403677"/>
    <lineage>
        <taxon>Eukaryota</taxon>
        <taxon>Sar</taxon>
        <taxon>Stramenopiles</taxon>
        <taxon>Oomycota</taxon>
        <taxon>Peronosporomycetes</taxon>
        <taxon>Peronosporales</taxon>
        <taxon>Peronosporaceae</taxon>
        <taxon>Phytophthora</taxon>
    </lineage>
</organism>
<keyword evidence="8" id="KW-1185">Reference proteome</keyword>
<feature type="domain" description="Copper amine oxidase catalytic" evidence="6">
    <location>
        <begin position="161"/>
        <end position="212"/>
    </location>
</feature>
<dbReference type="VEuPathDB" id="FungiDB:PITG_03731"/>
<evidence type="ECO:0000256" key="2">
    <source>
        <dbReference type="ARBA" id="ARBA00011738"/>
    </source>
</evidence>
<keyword evidence="4 5" id="KW-0801">TPQ</keyword>
<dbReference type="GO" id="GO:0008131">
    <property type="term" value="F:primary methylamine oxidase activity"/>
    <property type="evidence" value="ECO:0007669"/>
    <property type="project" value="UniProtKB-EC"/>
</dbReference>
<dbReference type="HOGENOM" id="CLU_1028421_0_0_1"/>
<dbReference type="InterPro" id="IPR049947">
    <property type="entry name" value="Cu_Am_Ox_Cu-bd"/>
</dbReference>
<dbReference type="PANTHER" id="PTHR10638:SF86">
    <property type="entry name" value="COPPER AMINE OXIDASE 1-RELATED"/>
    <property type="match status" value="1"/>
</dbReference>
<comment type="subunit">
    <text evidence="2">Homodimer.</text>
</comment>
<comment type="cofactor">
    <cofactor evidence="5">
        <name>Cu cation</name>
        <dbReference type="ChEBI" id="CHEBI:23378"/>
    </cofactor>
    <text evidence="5">Contains 1 topaquinone per subunit.</text>
</comment>
<dbReference type="InParanoid" id="D0MYD0"/>
<comment type="cofactor">
    <cofactor evidence="1">
        <name>Cu cation</name>
        <dbReference type="ChEBI" id="CHEBI:23378"/>
    </cofactor>
</comment>
<dbReference type="SUPFAM" id="SSF49998">
    <property type="entry name" value="Amine oxidase catalytic domain"/>
    <property type="match status" value="1"/>
</dbReference>
<dbReference type="KEGG" id="pif:PITG_03731"/>
<dbReference type="InterPro" id="IPR015798">
    <property type="entry name" value="Cu_amine_oxidase_C"/>
</dbReference>
<keyword evidence="5" id="KW-0186">Copper</keyword>
<dbReference type="GO" id="GO:0009308">
    <property type="term" value="P:amine metabolic process"/>
    <property type="evidence" value="ECO:0007669"/>
    <property type="project" value="UniProtKB-UniRule"/>
</dbReference>
<dbReference type="PROSITE" id="PS01165">
    <property type="entry name" value="COPPER_AMINE_OXID_2"/>
    <property type="match status" value="1"/>
</dbReference>
<dbReference type="InterPro" id="IPR000269">
    <property type="entry name" value="Cu_amine_oxidase"/>
</dbReference>
<dbReference type="OrthoDB" id="5379943at2759"/>
<evidence type="ECO:0000256" key="5">
    <source>
        <dbReference type="RuleBase" id="RU000672"/>
    </source>
</evidence>
<dbReference type="InterPro" id="IPR036460">
    <property type="entry name" value="Cu_amine_oxidase_C_sf"/>
</dbReference>
<dbReference type="RefSeq" id="XP_002906777.1">
    <property type="nucleotide sequence ID" value="XM_002906731.1"/>
</dbReference>
<dbReference type="GO" id="GO:0048038">
    <property type="term" value="F:quinone binding"/>
    <property type="evidence" value="ECO:0007669"/>
    <property type="project" value="InterPro"/>
</dbReference>
<protein>
    <recommendedName>
        <fullName evidence="5">Amine oxidase</fullName>
        <ecNumber evidence="5">1.4.3.-</ecNumber>
    </recommendedName>
</protein>
<evidence type="ECO:0000256" key="3">
    <source>
        <dbReference type="ARBA" id="ARBA00048032"/>
    </source>
</evidence>
<evidence type="ECO:0000256" key="1">
    <source>
        <dbReference type="ARBA" id="ARBA00001935"/>
    </source>
</evidence>
<dbReference type="eggNOG" id="KOG1186">
    <property type="taxonomic scope" value="Eukaryota"/>
</dbReference>
<dbReference type="AlphaFoldDB" id="D0MYD0"/>
<keyword evidence="5" id="KW-0560">Oxidoreductase</keyword>
<feature type="modified residue" description="2',4',5'-topaquinone" evidence="4">
    <location>
        <position position="10"/>
    </location>
</feature>
<dbReference type="Gene3D" id="2.70.98.20">
    <property type="entry name" value="Copper amine oxidase, catalytic domain"/>
    <property type="match status" value="2"/>
</dbReference>
<keyword evidence="5" id="KW-0479">Metal-binding</keyword>
<dbReference type="Pfam" id="PF01179">
    <property type="entry name" value="Cu_amine_oxid"/>
    <property type="match status" value="2"/>
</dbReference>
<sequence>MHEEDFVGNYDYGFYWYFYLDGRIELECKATGIVFTSGRPEGEYEYATEMAPRLGAPFYQHLFSARLDVAIDGNKCHVDELEAKRLPISPENPHGNAFIRTATRLKNASDAQRVAAMDKGRVWRIASSEAKNRLGRSTGYALFPEGQPVLLAPATCPINTQGNRSVDGEDIVLWHTFGLTHFPRAEDWPMMPVDYAGFKMIPEGSFDRNPTLDVPECPVPGNVGVVPGAGGPAFVTRDLGEGQRAATAGGWFPLTPQAPTHFAQETGEAMV</sequence>
<proteinExistence type="inferred from homology"/>
<comment type="catalytic activity">
    <reaction evidence="3">
        <text>a primary methyl amine + O2 + H2O = an aldehyde + H2O2 + NH4(+)</text>
        <dbReference type="Rhea" id="RHEA:16153"/>
        <dbReference type="ChEBI" id="CHEBI:15377"/>
        <dbReference type="ChEBI" id="CHEBI:15379"/>
        <dbReference type="ChEBI" id="CHEBI:16240"/>
        <dbReference type="ChEBI" id="CHEBI:17478"/>
        <dbReference type="ChEBI" id="CHEBI:28938"/>
        <dbReference type="ChEBI" id="CHEBI:228804"/>
        <dbReference type="EC" id="1.4.3.21"/>
    </reaction>
</comment>
<evidence type="ECO:0000256" key="4">
    <source>
        <dbReference type="PIRSR" id="PIRSR600269-51"/>
    </source>
</evidence>
<dbReference type="GeneID" id="9467672"/>
<comment type="PTM">
    <text evidence="4 5">Topaquinone (TPQ) is generated by copper-dependent autoxidation of a specific tyrosyl residue.</text>
</comment>
<reference evidence="8" key="1">
    <citation type="journal article" date="2009" name="Nature">
        <title>Genome sequence and analysis of the Irish potato famine pathogen Phytophthora infestans.</title>
        <authorList>
            <consortium name="The Broad Institute Genome Sequencing Platform"/>
            <person name="Haas B.J."/>
            <person name="Kamoun S."/>
            <person name="Zody M.C."/>
            <person name="Jiang R.H."/>
            <person name="Handsaker R.E."/>
            <person name="Cano L.M."/>
            <person name="Grabherr M."/>
            <person name="Kodira C.D."/>
            <person name="Raffaele S."/>
            <person name="Torto-Alalibo T."/>
            <person name="Bozkurt T.O."/>
            <person name="Ah-Fong A.M."/>
            <person name="Alvarado L."/>
            <person name="Anderson V.L."/>
            <person name="Armstrong M.R."/>
            <person name="Avrova A."/>
            <person name="Baxter L."/>
            <person name="Beynon J."/>
            <person name="Boevink P.C."/>
            <person name="Bollmann S.R."/>
            <person name="Bos J.I."/>
            <person name="Bulone V."/>
            <person name="Cai G."/>
            <person name="Cakir C."/>
            <person name="Carrington J.C."/>
            <person name="Chawner M."/>
            <person name="Conti L."/>
            <person name="Costanzo S."/>
            <person name="Ewan R."/>
            <person name="Fahlgren N."/>
            <person name="Fischbach M.A."/>
            <person name="Fugelstad J."/>
            <person name="Gilroy E.M."/>
            <person name="Gnerre S."/>
            <person name="Green P.J."/>
            <person name="Grenville-Briggs L.J."/>
            <person name="Griffith J."/>
            <person name="Grunwald N.J."/>
            <person name="Horn K."/>
            <person name="Horner N.R."/>
            <person name="Hu C.H."/>
            <person name="Huitema E."/>
            <person name="Jeong D.H."/>
            <person name="Jones A.M."/>
            <person name="Jones J.D."/>
            <person name="Jones R.W."/>
            <person name="Karlsson E.K."/>
            <person name="Kunjeti S.G."/>
            <person name="Lamour K."/>
            <person name="Liu Z."/>
            <person name="Ma L."/>
            <person name="Maclean D."/>
            <person name="Chibucos M.C."/>
            <person name="McDonald H."/>
            <person name="McWalters J."/>
            <person name="Meijer H.J."/>
            <person name="Morgan W."/>
            <person name="Morris P.F."/>
            <person name="Munro C.A."/>
            <person name="O'Neill K."/>
            <person name="Ospina-Giraldo M."/>
            <person name="Pinzon A."/>
            <person name="Pritchard L."/>
            <person name="Ramsahoye B."/>
            <person name="Ren Q."/>
            <person name="Restrepo S."/>
            <person name="Roy S."/>
            <person name="Sadanandom A."/>
            <person name="Savidor A."/>
            <person name="Schornack S."/>
            <person name="Schwartz D.C."/>
            <person name="Schumann U.D."/>
            <person name="Schwessinger B."/>
            <person name="Seyer L."/>
            <person name="Sharpe T."/>
            <person name="Silvar C."/>
            <person name="Song J."/>
            <person name="Studholme D.J."/>
            <person name="Sykes S."/>
            <person name="Thines M."/>
            <person name="van de Vondervoort P.J."/>
            <person name="Phuntumart V."/>
            <person name="Wawra S."/>
            <person name="Weide R."/>
            <person name="Win J."/>
            <person name="Young C."/>
            <person name="Zhou S."/>
            <person name="Fry W."/>
            <person name="Meyers B.C."/>
            <person name="van West P."/>
            <person name="Ristaino J."/>
            <person name="Govers F."/>
            <person name="Birch P.R."/>
            <person name="Whisson S.C."/>
            <person name="Judelson H.S."/>
            <person name="Nusbaum C."/>
        </authorList>
    </citation>
    <scope>NUCLEOTIDE SEQUENCE [LARGE SCALE GENOMIC DNA]</scope>
    <source>
        <strain evidence="8">T30-4</strain>
    </source>
</reference>
<gene>
    <name evidence="7" type="ORF">PITG_03731</name>
</gene>
<dbReference type="STRING" id="403677.D0MYD0"/>
<comment type="similarity">
    <text evidence="5">Belongs to the copper/topaquinone oxidase family.</text>
</comment>